<dbReference type="OrthoDB" id="9796589at2"/>
<evidence type="ECO:0000259" key="2">
    <source>
        <dbReference type="Pfam" id="PF01575"/>
    </source>
</evidence>
<dbReference type="InterPro" id="IPR052342">
    <property type="entry name" value="MCH/BMMD"/>
</dbReference>
<dbReference type="AlphaFoldDB" id="A0A3N0CIH5"/>
<evidence type="ECO:0000313" key="4">
    <source>
        <dbReference type="Proteomes" id="UP000267128"/>
    </source>
</evidence>
<comment type="similarity">
    <text evidence="1">Belongs to the enoyl-CoA hydratase/isomerase family.</text>
</comment>
<reference evidence="3 4" key="1">
    <citation type="submission" date="2018-11" db="EMBL/GenBank/DDBJ databases">
        <authorList>
            <person name="Li F."/>
        </authorList>
    </citation>
    <scope>NUCLEOTIDE SEQUENCE [LARGE SCALE GENOMIC DNA]</scope>
    <source>
        <strain evidence="3 4">Gsoil 097</strain>
    </source>
</reference>
<comment type="caution">
    <text evidence="3">The sequence shown here is derived from an EMBL/GenBank/DDBJ whole genome shotgun (WGS) entry which is preliminary data.</text>
</comment>
<proteinExistence type="inferred from homology"/>
<dbReference type="PANTHER" id="PTHR43664:SF1">
    <property type="entry name" value="BETA-METHYLMALYL-COA DEHYDRATASE"/>
    <property type="match status" value="1"/>
</dbReference>
<evidence type="ECO:0000256" key="1">
    <source>
        <dbReference type="ARBA" id="ARBA00005254"/>
    </source>
</evidence>
<dbReference type="EMBL" id="RJSE01000007">
    <property type="protein sequence ID" value="RNL62806.1"/>
    <property type="molecule type" value="Genomic_DNA"/>
</dbReference>
<dbReference type="Pfam" id="PF01575">
    <property type="entry name" value="MaoC_dehydratas"/>
    <property type="match status" value="1"/>
</dbReference>
<dbReference type="InterPro" id="IPR029069">
    <property type="entry name" value="HotDog_dom_sf"/>
</dbReference>
<accession>A0A3N0CIH5</accession>
<evidence type="ECO:0000313" key="3">
    <source>
        <dbReference type="EMBL" id="RNL62806.1"/>
    </source>
</evidence>
<feature type="domain" description="MaoC-like" evidence="2">
    <location>
        <begin position="20"/>
        <end position="125"/>
    </location>
</feature>
<dbReference type="RefSeq" id="WP_123228100.1">
    <property type="nucleotide sequence ID" value="NZ_RJSE01000007.1"/>
</dbReference>
<sequence>MTNEPRGKHFDDFSVGDVFTTGKRTVTTTDIVNFSCLSGDFNEVHTNWEYCKESPFGEPIAHGPLVYAIAAGLGYASGLNEGTLIALLGVDDWKMLKSVKNGDTIHLEQEVVAVKAASKGGKGVVTFDRRIRNQHGDVVQQMTSAYLYHARPQN</sequence>
<organism evidence="3 4">
    <name type="scientific">Nocardioides marmoriginsengisoli</name>
    <dbReference type="NCBI Taxonomy" id="661483"/>
    <lineage>
        <taxon>Bacteria</taxon>
        <taxon>Bacillati</taxon>
        <taxon>Actinomycetota</taxon>
        <taxon>Actinomycetes</taxon>
        <taxon>Propionibacteriales</taxon>
        <taxon>Nocardioidaceae</taxon>
        <taxon>Nocardioides</taxon>
    </lineage>
</organism>
<dbReference type="PANTHER" id="PTHR43664">
    <property type="entry name" value="MONOAMINE OXIDASE-RELATED"/>
    <property type="match status" value="1"/>
</dbReference>
<keyword evidence="4" id="KW-1185">Reference proteome</keyword>
<dbReference type="Gene3D" id="3.10.129.10">
    <property type="entry name" value="Hotdog Thioesterase"/>
    <property type="match status" value="1"/>
</dbReference>
<gene>
    <name evidence="3" type="ORF">EFK50_13760</name>
</gene>
<protein>
    <submittedName>
        <fullName evidence="3">Acyl dehydratase</fullName>
    </submittedName>
</protein>
<dbReference type="SUPFAM" id="SSF54637">
    <property type="entry name" value="Thioesterase/thiol ester dehydrase-isomerase"/>
    <property type="match status" value="1"/>
</dbReference>
<name>A0A3N0CIH5_9ACTN</name>
<dbReference type="Proteomes" id="UP000267128">
    <property type="component" value="Unassembled WGS sequence"/>
</dbReference>
<dbReference type="InterPro" id="IPR002539">
    <property type="entry name" value="MaoC-like_dom"/>
</dbReference>